<keyword evidence="1" id="KW-0812">Transmembrane</keyword>
<keyword evidence="3" id="KW-1185">Reference proteome</keyword>
<evidence type="ECO:0000313" key="2">
    <source>
        <dbReference type="EMBL" id="MFD2892770.1"/>
    </source>
</evidence>
<keyword evidence="1" id="KW-0472">Membrane</keyword>
<dbReference type="EMBL" id="JBHUPC010000017">
    <property type="protein sequence ID" value="MFD2892770.1"/>
    <property type="molecule type" value="Genomic_DNA"/>
</dbReference>
<comment type="caution">
    <text evidence="2">The sequence shown here is derived from an EMBL/GenBank/DDBJ whole genome shotgun (WGS) entry which is preliminary data.</text>
</comment>
<dbReference type="RefSeq" id="WP_379812486.1">
    <property type="nucleotide sequence ID" value="NZ_JBHUPC010000017.1"/>
</dbReference>
<proteinExistence type="predicted"/>
<accession>A0ABW5YP71</accession>
<sequence>MIKCIFFLFLISQVAIAQKKKKTSVGPGGGSIELSPLELRATTNDFFYKFERTITESADSIIKLSTNPLIDKEALIWKMNAIPIANVAIYNSDAFLGYIDVSVFTYQMKLYFENGAGKNLFGDHQMIAIHALNILWEDLLNIGRNLVPDNDISEGTKIVTDFAQQHPLKSSYFVRQSTIPLMTKIQNVEKVTFKKIAVDMSQNLDEMRTQISSYMVMMPKQVHWETELLLNNTLTNPNLTNRFDSLADLTERMVAVMESTPEFIENQRIASFQDIRGEREAVLQAISQERALVLDEIKKERTIVLEELNKQLTFQREATFQDLTTLSHQSIELVSNKMENMIDKLYWRTVYMIAILLVLLFIGFIIFKKK</sequence>
<evidence type="ECO:0000313" key="3">
    <source>
        <dbReference type="Proteomes" id="UP001597534"/>
    </source>
</evidence>
<keyword evidence="1" id="KW-1133">Transmembrane helix</keyword>
<gene>
    <name evidence="2" type="ORF">ACFS5J_12180</name>
</gene>
<name>A0ABW5YP71_9FLAO</name>
<organism evidence="2 3">
    <name type="scientific">Flavobacterium chuncheonense</name>
    <dbReference type="NCBI Taxonomy" id="2026653"/>
    <lineage>
        <taxon>Bacteria</taxon>
        <taxon>Pseudomonadati</taxon>
        <taxon>Bacteroidota</taxon>
        <taxon>Flavobacteriia</taxon>
        <taxon>Flavobacteriales</taxon>
        <taxon>Flavobacteriaceae</taxon>
        <taxon>Flavobacterium</taxon>
    </lineage>
</organism>
<feature type="transmembrane region" description="Helical" evidence="1">
    <location>
        <begin position="345"/>
        <end position="367"/>
    </location>
</feature>
<protein>
    <submittedName>
        <fullName evidence="2">Uncharacterized protein</fullName>
    </submittedName>
</protein>
<evidence type="ECO:0000256" key="1">
    <source>
        <dbReference type="SAM" id="Phobius"/>
    </source>
</evidence>
<dbReference type="Proteomes" id="UP001597534">
    <property type="component" value="Unassembled WGS sequence"/>
</dbReference>
<reference evidence="3" key="1">
    <citation type="journal article" date="2019" name="Int. J. Syst. Evol. Microbiol.">
        <title>The Global Catalogue of Microorganisms (GCM) 10K type strain sequencing project: providing services to taxonomists for standard genome sequencing and annotation.</title>
        <authorList>
            <consortium name="The Broad Institute Genomics Platform"/>
            <consortium name="The Broad Institute Genome Sequencing Center for Infectious Disease"/>
            <person name="Wu L."/>
            <person name="Ma J."/>
        </authorList>
    </citation>
    <scope>NUCLEOTIDE SEQUENCE [LARGE SCALE GENOMIC DNA]</scope>
    <source>
        <strain evidence="3">KCTC 22671</strain>
    </source>
</reference>